<feature type="domain" description="Ig-like" evidence="6">
    <location>
        <begin position="1"/>
        <end position="68"/>
    </location>
</feature>
<dbReference type="PROSITE" id="PS50835">
    <property type="entry name" value="IG_LIKE"/>
    <property type="match status" value="8"/>
</dbReference>
<dbReference type="InterPro" id="IPR036116">
    <property type="entry name" value="FN3_sf"/>
</dbReference>
<dbReference type="Pfam" id="PF13927">
    <property type="entry name" value="Ig_3"/>
    <property type="match status" value="3"/>
</dbReference>
<dbReference type="SMART" id="SM00060">
    <property type="entry name" value="FN3"/>
    <property type="match status" value="3"/>
</dbReference>
<feature type="domain" description="Ig-like" evidence="6">
    <location>
        <begin position="288"/>
        <end position="377"/>
    </location>
</feature>
<evidence type="ECO:0000313" key="8">
    <source>
        <dbReference type="EMBL" id="PVD27337.1"/>
    </source>
</evidence>
<dbReference type="InterPro" id="IPR013098">
    <property type="entry name" value="Ig_I-set"/>
</dbReference>
<feature type="domain" description="Ig-like" evidence="6">
    <location>
        <begin position="382"/>
        <end position="467"/>
    </location>
</feature>
<dbReference type="OrthoDB" id="10038880at2759"/>
<dbReference type="Gene3D" id="2.60.40.10">
    <property type="entry name" value="Immunoglobulins"/>
    <property type="match status" value="10"/>
</dbReference>
<dbReference type="InterPro" id="IPR007110">
    <property type="entry name" value="Ig-like_dom"/>
</dbReference>
<evidence type="ECO:0000313" key="9">
    <source>
        <dbReference type="Proteomes" id="UP000245119"/>
    </source>
</evidence>
<gene>
    <name evidence="8" type="ORF">C0Q70_12493</name>
</gene>
<dbReference type="Pfam" id="PF07679">
    <property type="entry name" value="I-set"/>
    <property type="match status" value="2"/>
</dbReference>
<feature type="domain" description="Ig-like" evidence="6">
    <location>
        <begin position="562"/>
        <end position="669"/>
    </location>
</feature>
<name>A0A2T7P1N9_POMCA</name>
<keyword evidence="4" id="KW-0393">Immunoglobulin domain</keyword>
<evidence type="ECO:0000256" key="5">
    <source>
        <dbReference type="SAM" id="Phobius"/>
    </source>
</evidence>
<dbReference type="Proteomes" id="UP000245119">
    <property type="component" value="Linkage Group LG7"/>
</dbReference>
<dbReference type="CDD" id="cd00096">
    <property type="entry name" value="Ig"/>
    <property type="match status" value="1"/>
</dbReference>
<keyword evidence="3" id="KW-1015">Disulfide bond</keyword>
<evidence type="ECO:0000256" key="1">
    <source>
        <dbReference type="ARBA" id="ARBA00022729"/>
    </source>
</evidence>
<dbReference type="InterPro" id="IPR036179">
    <property type="entry name" value="Ig-like_dom_sf"/>
</dbReference>
<evidence type="ECO:0000256" key="4">
    <source>
        <dbReference type="ARBA" id="ARBA00023319"/>
    </source>
</evidence>
<keyword evidence="1" id="KW-0732">Signal</keyword>
<comment type="caution">
    <text evidence="8">The sequence shown here is derived from an EMBL/GenBank/DDBJ whole genome shotgun (WGS) entry which is preliminary data.</text>
</comment>
<dbReference type="InterPro" id="IPR003599">
    <property type="entry name" value="Ig_sub"/>
</dbReference>
<dbReference type="PANTHER" id="PTHR12231:SF253">
    <property type="entry name" value="DPR-INTERACTING PROTEIN ETA, ISOFORM B-RELATED"/>
    <property type="match status" value="1"/>
</dbReference>
<dbReference type="InterPro" id="IPR013783">
    <property type="entry name" value="Ig-like_fold"/>
</dbReference>
<dbReference type="SUPFAM" id="SSF48726">
    <property type="entry name" value="Immunoglobulin"/>
    <property type="match status" value="8"/>
</dbReference>
<keyword evidence="9" id="KW-1185">Reference proteome</keyword>
<protein>
    <submittedName>
        <fullName evidence="8">Uncharacterized protein</fullName>
    </submittedName>
</protein>
<feature type="domain" description="Fibronectin type-III" evidence="7">
    <location>
        <begin position="910"/>
        <end position="1008"/>
    </location>
</feature>
<dbReference type="GO" id="GO:0043005">
    <property type="term" value="C:neuron projection"/>
    <property type="evidence" value="ECO:0007669"/>
    <property type="project" value="TreeGrafter"/>
</dbReference>
<dbReference type="SMART" id="SM00409">
    <property type="entry name" value="IG"/>
    <property type="match status" value="8"/>
</dbReference>
<feature type="domain" description="Ig-like" evidence="6">
    <location>
        <begin position="202"/>
        <end position="283"/>
    </location>
</feature>
<evidence type="ECO:0000256" key="2">
    <source>
        <dbReference type="ARBA" id="ARBA00022737"/>
    </source>
</evidence>
<feature type="transmembrane region" description="Helical" evidence="5">
    <location>
        <begin position="1121"/>
        <end position="1142"/>
    </location>
</feature>
<keyword evidence="2" id="KW-0677">Repeat</keyword>
<keyword evidence="5" id="KW-0472">Membrane</keyword>
<evidence type="ECO:0000256" key="3">
    <source>
        <dbReference type="ARBA" id="ARBA00023157"/>
    </source>
</evidence>
<dbReference type="PANTHER" id="PTHR12231">
    <property type="entry name" value="CTX-RELATED TYPE I TRANSMEMBRANE PROTEIN"/>
    <property type="match status" value="1"/>
</dbReference>
<dbReference type="FunFam" id="2.60.40.10:FF:000107">
    <property type="entry name" value="Myosin, light chain kinase a"/>
    <property type="match status" value="1"/>
</dbReference>
<dbReference type="SMART" id="SM00408">
    <property type="entry name" value="IGc2"/>
    <property type="match status" value="8"/>
</dbReference>
<proteinExistence type="predicted"/>
<dbReference type="Pfam" id="PF00041">
    <property type="entry name" value="fn3"/>
    <property type="match status" value="1"/>
</dbReference>
<evidence type="ECO:0000259" key="7">
    <source>
        <dbReference type="PROSITE" id="PS50853"/>
    </source>
</evidence>
<reference evidence="8 9" key="1">
    <citation type="submission" date="2018-04" db="EMBL/GenBank/DDBJ databases">
        <title>The genome of golden apple snail Pomacea canaliculata provides insight into stress tolerance and invasive adaptation.</title>
        <authorList>
            <person name="Liu C."/>
            <person name="Liu B."/>
            <person name="Ren Y."/>
            <person name="Zhang Y."/>
            <person name="Wang H."/>
            <person name="Li S."/>
            <person name="Jiang F."/>
            <person name="Yin L."/>
            <person name="Zhang G."/>
            <person name="Qian W."/>
            <person name="Fan W."/>
        </authorList>
    </citation>
    <scope>NUCLEOTIDE SEQUENCE [LARGE SCALE GENOMIC DNA]</scope>
    <source>
        <strain evidence="8">SZHN2017</strain>
        <tissue evidence="8">Muscle</tissue>
    </source>
</reference>
<feature type="domain" description="Ig-like" evidence="6">
    <location>
        <begin position="92"/>
        <end position="199"/>
    </location>
</feature>
<dbReference type="AlphaFoldDB" id="A0A2T7P1N9"/>
<dbReference type="STRING" id="400727.A0A2T7P1N9"/>
<sequence length="1145" mass="123690">MNPQDAAVQLHSEIILHCRIDSLPPAFIMWRLNGLDVVPEVFFVGTTHYGETLHISSAGYSDAGEYVCVGVNTLLGVIRYSTPGELQVVGKPQITRAPQNLTSSIGSTVVFQLCSLSKSRTTFTLAQEFGDREFCTTAEDRNVGVVDESHCFKNSSNVTSFSNGTLVVRNIKETDGGLYTCMANNDYGSDRVFAYLEITVAPIIFKAPKNQTVTAGENINFTCEAQGNPTPHVVWLKNGVRIKTELTALGVLMLEKVTLSDAGVYTCLAESPEGQISSSVSLNVLFAPEIDSHPADEIVLIGSSFSLSCKVTGNPVPSMQWILPNSVILQKMSFFENATVDQTGTLLVTAVTPEYQGHYTCYAWNSLGYSTAIAFITVEGPPYFKVQPASQTVLLGNTANLSCQAGSYPIPTVSWFHGDQVLLPGSQIVISSLGDLTIHEARLEDGGQYTCVAENFYGSLNTSAILSIHVLPVFVVAPSSMAVTFGQTVTLKCEVTGVPTPTQKWIRSGRTLLLGNNMIIRPDNTLVIANITHKDLGQYTCLARNEAGEKSATASIYLPGWPFFVASERNITVNISEPLNISCHAQQSGDGEGVIHAVRWYRGCCNAGNDTLIPCTEGSLNNETDSIHIWSTNHGDLYFQQVLEADEGWYYCAADNEGDAVYSDPVYINVQVSPRITNVTNVTPGNNQTSLQIMCLAVGDPDPLVIWRSPIGQERGDRTDLADGVQSVVKVTNVSDSGQWICKACNILGCAFATITLDVEGSPVIIDVLSESSDGHVTITCQVAGFPSPDIYYYISNEPLTHPWIIHTVSSATEISLTFNISGSLGALPLKALLIAYKPVLKMCGHDTGQTQGISLLDHEVIMSGDGISKIELNLLMPFTMYEIRTQLVNVLGTGPPSKDSLHILTSSDVPSQPQNVRIDTRNRSATIFWSPPEHLNGDSGFIVYLIQLLDGWATLLDQLSVSSAQERNASFHNLSLGNYSVSMMAMNVLVQGVSKAVTIAFVITYEVPDYVPTILLVKVLSNDTVSVTWQVPDNSVVLYPPVEGYIVNISSSGLNTSILLRVSASNISTAKAEGLHQRIEYTVHVAAFNERGIGPYSTSVSFFTQYGNVSASAACVMYNLPLLGMLTALTCGCIGAGGWGFSRL</sequence>
<keyword evidence="5" id="KW-0812">Transmembrane</keyword>
<evidence type="ECO:0000259" key="6">
    <source>
        <dbReference type="PROSITE" id="PS50835"/>
    </source>
</evidence>
<dbReference type="CDD" id="cd00063">
    <property type="entry name" value="FN3"/>
    <property type="match status" value="2"/>
</dbReference>
<dbReference type="SUPFAM" id="SSF49265">
    <property type="entry name" value="Fibronectin type III"/>
    <property type="match status" value="2"/>
</dbReference>
<organism evidence="8 9">
    <name type="scientific">Pomacea canaliculata</name>
    <name type="common">Golden apple snail</name>
    <dbReference type="NCBI Taxonomy" id="400727"/>
    <lineage>
        <taxon>Eukaryota</taxon>
        <taxon>Metazoa</taxon>
        <taxon>Spiralia</taxon>
        <taxon>Lophotrochozoa</taxon>
        <taxon>Mollusca</taxon>
        <taxon>Gastropoda</taxon>
        <taxon>Caenogastropoda</taxon>
        <taxon>Architaenioglossa</taxon>
        <taxon>Ampullarioidea</taxon>
        <taxon>Ampullariidae</taxon>
        <taxon>Pomacea</taxon>
    </lineage>
</organism>
<accession>A0A2T7P1N9</accession>
<dbReference type="PROSITE" id="PS50853">
    <property type="entry name" value="FN3"/>
    <property type="match status" value="2"/>
</dbReference>
<dbReference type="InterPro" id="IPR051170">
    <property type="entry name" value="Neural/epithelial_adhesion"/>
</dbReference>
<dbReference type="InterPro" id="IPR003598">
    <property type="entry name" value="Ig_sub2"/>
</dbReference>
<dbReference type="InterPro" id="IPR003961">
    <property type="entry name" value="FN3_dom"/>
</dbReference>
<feature type="domain" description="Fibronectin type-III" evidence="7">
    <location>
        <begin position="1012"/>
        <end position="1108"/>
    </location>
</feature>
<feature type="domain" description="Ig-like" evidence="6">
    <location>
        <begin position="472"/>
        <end position="557"/>
    </location>
</feature>
<dbReference type="EMBL" id="PZQS01000007">
    <property type="protein sequence ID" value="PVD27337.1"/>
    <property type="molecule type" value="Genomic_DNA"/>
</dbReference>
<feature type="domain" description="Ig-like" evidence="6">
    <location>
        <begin position="674"/>
        <end position="760"/>
    </location>
</feature>
<dbReference type="FunFam" id="2.60.40.10:FF:000032">
    <property type="entry name" value="palladin isoform X1"/>
    <property type="match status" value="3"/>
</dbReference>
<keyword evidence="5" id="KW-1133">Transmembrane helix</keyword>